<dbReference type="Pfam" id="PF03133">
    <property type="entry name" value="TTL"/>
    <property type="match status" value="1"/>
</dbReference>
<dbReference type="Proteomes" id="UP000187209">
    <property type="component" value="Unassembled WGS sequence"/>
</dbReference>
<dbReference type="Gene3D" id="3.30.470.20">
    <property type="entry name" value="ATP-grasp fold, B domain"/>
    <property type="match status" value="1"/>
</dbReference>
<dbReference type="EMBL" id="MPUH01000503">
    <property type="protein sequence ID" value="OMJ78789.1"/>
    <property type="molecule type" value="Genomic_DNA"/>
</dbReference>
<accession>A0A1R2BPM5</accession>
<protein>
    <recommendedName>
        <fullName evidence="3">Tubulin--tyrosine ligase-like protein 9</fullName>
    </recommendedName>
</protein>
<proteinExistence type="predicted"/>
<keyword evidence="2" id="KW-1185">Reference proteome</keyword>
<dbReference type="InterPro" id="IPR004344">
    <property type="entry name" value="TTL/TTLL_fam"/>
</dbReference>
<sequence>MLDTSSNPSIIYQVPVKMNDVLRRVDLSDLGFFKIKNSHSYTVLNTKEINSDSIKIYNKLEFNQHLANKKGLYKSLKSYHKILGTNVFSYHPVTFHIKTTEDDEEFVSFMQAFNKYEKRKNKKKCKNIWIVKPGENSNRGNGIKVCKSLGEIKEAVKGNEGSLRTFIVQKYIEKPFLLHGRKFDIRCYALVTSINGVLQGYFYNDGYLRTSCAEYNLKDTENSYIHLTNDAIQKHAEDYGKFEDNNKLSYKEFQRYLDFHHSDKKFQFFHTVLPQIKSIIKDTISSVFLKIDTNKRLNCMEIFGYDFMLDYNLKPWIIEVNTNPCLELSSSYLSYLIPTMVDNAFRIALDCNFPSTLGMKSSFETMVENRFDLIFHELTDGAKLKEIIQSTATEESDISDVEKKDSVKIDSLINA</sequence>
<dbReference type="SUPFAM" id="SSF56059">
    <property type="entry name" value="Glutathione synthetase ATP-binding domain-like"/>
    <property type="match status" value="1"/>
</dbReference>
<evidence type="ECO:0000313" key="2">
    <source>
        <dbReference type="Proteomes" id="UP000187209"/>
    </source>
</evidence>
<dbReference type="AlphaFoldDB" id="A0A1R2BPM5"/>
<organism evidence="1 2">
    <name type="scientific">Stentor coeruleus</name>
    <dbReference type="NCBI Taxonomy" id="5963"/>
    <lineage>
        <taxon>Eukaryota</taxon>
        <taxon>Sar</taxon>
        <taxon>Alveolata</taxon>
        <taxon>Ciliophora</taxon>
        <taxon>Postciliodesmatophora</taxon>
        <taxon>Heterotrichea</taxon>
        <taxon>Heterotrichida</taxon>
        <taxon>Stentoridae</taxon>
        <taxon>Stentor</taxon>
    </lineage>
</organism>
<evidence type="ECO:0000313" key="1">
    <source>
        <dbReference type="EMBL" id="OMJ78789.1"/>
    </source>
</evidence>
<name>A0A1R2BPM5_9CILI</name>
<reference evidence="1 2" key="1">
    <citation type="submission" date="2016-11" db="EMBL/GenBank/DDBJ databases">
        <title>The macronuclear genome of Stentor coeruleus: a giant cell with tiny introns.</title>
        <authorList>
            <person name="Slabodnick M."/>
            <person name="Ruby J.G."/>
            <person name="Reiff S.B."/>
            <person name="Swart E.C."/>
            <person name="Gosai S."/>
            <person name="Prabakaran S."/>
            <person name="Witkowska E."/>
            <person name="Larue G.E."/>
            <person name="Fisher S."/>
            <person name="Freeman R.M."/>
            <person name="Gunawardena J."/>
            <person name="Chu W."/>
            <person name="Stover N.A."/>
            <person name="Gregory B.D."/>
            <person name="Nowacki M."/>
            <person name="Derisi J."/>
            <person name="Roy S.W."/>
            <person name="Marshall W.F."/>
            <person name="Sood P."/>
        </authorList>
    </citation>
    <scope>NUCLEOTIDE SEQUENCE [LARGE SCALE GENOMIC DNA]</scope>
    <source>
        <strain evidence="1">WM001</strain>
    </source>
</reference>
<comment type="caution">
    <text evidence="1">The sequence shown here is derived from an EMBL/GenBank/DDBJ whole genome shotgun (WGS) entry which is preliminary data.</text>
</comment>
<dbReference type="OrthoDB" id="196367at2759"/>
<dbReference type="PROSITE" id="PS51221">
    <property type="entry name" value="TTL"/>
    <property type="match status" value="1"/>
</dbReference>
<gene>
    <name evidence="1" type="ORF">SteCoe_21316</name>
</gene>
<dbReference type="PANTHER" id="PTHR46069">
    <property type="entry name" value="TUBULIN TYROSINE LIGASE"/>
    <property type="match status" value="1"/>
</dbReference>
<evidence type="ECO:0008006" key="3">
    <source>
        <dbReference type="Google" id="ProtNLM"/>
    </source>
</evidence>
<dbReference type="PANTHER" id="PTHR46069:SF1">
    <property type="entry name" value="CHROMOSOME UNDETERMINED SCAFFOLD_125, WHOLE GENOME SHOTGUN SEQUENCE"/>
    <property type="match status" value="1"/>
</dbReference>